<dbReference type="PANTHER" id="PTHR35849:SF2">
    <property type="entry name" value="BLR2341 PROTEIN"/>
    <property type="match status" value="1"/>
</dbReference>
<sequence length="108" mass="11794">MFNLDNSTMIWHARLEGELTIYHAFELYQALSSANMGEAPLDLDLGQVSLVDSSGVQLLVLLKKVFARHHQELRIVTCSEAVKDAVGLFGLNGFFGLTAVPVTKGTSE</sequence>
<organism evidence="2 3">
    <name type="scientific">Aliidiomarina sedimenti</name>
    <dbReference type="NCBI Taxonomy" id="1933879"/>
    <lineage>
        <taxon>Bacteria</taxon>
        <taxon>Pseudomonadati</taxon>
        <taxon>Pseudomonadota</taxon>
        <taxon>Gammaproteobacteria</taxon>
        <taxon>Alteromonadales</taxon>
        <taxon>Idiomarinaceae</taxon>
        <taxon>Aliidiomarina</taxon>
    </lineage>
</organism>
<dbReference type="RefSeq" id="WP_126788112.1">
    <property type="nucleotide sequence ID" value="NZ_PIPN01000001.1"/>
</dbReference>
<dbReference type="PANTHER" id="PTHR35849">
    <property type="entry name" value="BLR2341 PROTEIN"/>
    <property type="match status" value="1"/>
</dbReference>
<proteinExistence type="predicted"/>
<dbReference type="PROSITE" id="PS50801">
    <property type="entry name" value="STAS"/>
    <property type="match status" value="1"/>
</dbReference>
<protein>
    <recommendedName>
        <fullName evidence="1">STAS domain-containing protein</fullName>
    </recommendedName>
</protein>
<dbReference type="Gene3D" id="3.30.750.24">
    <property type="entry name" value="STAS domain"/>
    <property type="match status" value="1"/>
</dbReference>
<dbReference type="Proteomes" id="UP000287410">
    <property type="component" value="Unassembled WGS sequence"/>
</dbReference>
<dbReference type="EMBL" id="PIPN01000001">
    <property type="protein sequence ID" value="RUO31913.1"/>
    <property type="molecule type" value="Genomic_DNA"/>
</dbReference>
<dbReference type="Pfam" id="PF13466">
    <property type="entry name" value="STAS_2"/>
    <property type="match status" value="1"/>
</dbReference>
<dbReference type="InterPro" id="IPR002645">
    <property type="entry name" value="STAS_dom"/>
</dbReference>
<dbReference type="InterPro" id="IPR036513">
    <property type="entry name" value="STAS_dom_sf"/>
</dbReference>
<dbReference type="InterPro" id="IPR058548">
    <property type="entry name" value="MlaB-like_STAS"/>
</dbReference>
<name>A0ABY0C2S7_9GAMM</name>
<evidence type="ECO:0000259" key="1">
    <source>
        <dbReference type="PROSITE" id="PS50801"/>
    </source>
</evidence>
<reference evidence="2 3" key="1">
    <citation type="journal article" date="2018" name="Front. Microbiol.">
        <title>Genome-Based Analysis Reveals the Taxonomy and Diversity of the Family Idiomarinaceae.</title>
        <authorList>
            <person name="Liu Y."/>
            <person name="Lai Q."/>
            <person name="Shao Z."/>
        </authorList>
    </citation>
    <scope>NUCLEOTIDE SEQUENCE [LARGE SCALE GENOMIC DNA]</scope>
    <source>
        <strain evidence="2 3">GBSy1</strain>
    </source>
</reference>
<feature type="domain" description="STAS" evidence="1">
    <location>
        <begin position="14"/>
        <end position="108"/>
    </location>
</feature>
<gene>
    <name evidence="2" type="ORF">CWE12_02640</name>
</gene>
<evidence type="ECO:0000313" key="3">
    <source>
        <dbReference type="Proteomes" id="UP000287410"/>
    </source>
</evidence>
<dbReference type="InterPro" id="IPR052746">
    <property type="entry name" value="MlaB_ABC_Transporter"/>
</dbReference>
<comment type="caution">
    <text evidence="2">The sequence shown here is derived from an EMBL/GenBank/DDBJ whole genome shotgun (WGS) entry which is preliminary data.</text>
</comment>
<accession>A0ABY0C2S7</accession>
<keyword evidence="3" id="KW-1185">Reference proteome</keyword>
<evidence type="ECO:0000313" key="2">
    <source>
        <dbReference type="EMBL" id="RUO31913.1"/>
    </source>
</evidence>
<dbReference type="SUPFAM" id="SSF52091">
    <property type="entry name" value="SpoIIaa-like"/>
    <property type="match status" value="1"/>
</dbReference>
<dbReference type="CDD" id="cd07043">
    <property type="entry name" value="STAS_anti-anti-sigma_factors"/>
    <property type="match status" value="1"/>
</dbReference>